<dbReference type="AlphaFoldDB" id="A0A2R8FAP5"/>
<evidence type="ECO:0000256" key="2">
    <source>
        <dbReference type="SAM" id="Phobius"/>
    </source>
</evidence>
<dbReference type="InterPro" id="IPR006974">
    <property type="entry name" value="DUF648"/>
</dbReference>
<keyword evidence="2" id="KW-1133">Transmembrane helix</keyword>
<reference evidence="4" key="1">
    <citation type="submission" date="2017-11" db="EMBL/GenBank/DDBJ databases">
        <authorList>
            <person name="Seth-Smith MB H."/>
        </authorList>
    </citation>
    <scope>NUCLEOTIDE SEQUENCE [LARGE SCALE GENOMIC DNA]</scope>
</reference>
<proteinExistence type="predicted"/>
<keyword evidence="2" id="KW-0812">Transmembrane</keyword>
<keyword evidence="4" id="KW-1185">Reference proteome</keyword>
<protein>
    <submittedName>
        <fullName evidence="3">Uncharacterized protein</fullName>
    </submittedName>
</protein>
<sequence>MILNQLIRTGSIVLNFFSVIRIFPTYPRDNMFGNKQSTLLERIAAKVDCYFDIGYQNSVVFVMKQSDTIYYQKVSHKTTSLLSKRPGVCECVLKILSYLLIVPLLIALIFKCILRLLLHCLYYFEPCLPKPSEMLTEVKSGVRKVVQNLKPSTSKKQESAYPKIPGMRRGYSFR</sequence>
<evidence type="ECO:0000256" key="1">
    <source>
        <dbReference type="SAM" id="MobiDB-lite"/>
    </source>
</evidence>
<dbReference type="Proteomes" id="UP000244926">
    <property type="component" value="Chromosome I"/>
</dbReference>
<evidence type="ECO:0000313" key="3">
    <source>
        <dbReference type="EMBL" id="SPN73327.1"/>
    </source>
</evidence>
<dbReference type="Pfam" id="PF04890">
    <property type="entry name" value="DUF648"/>
    <property type="match status" value="1"/>
</dbReference>
<evidence type="ECO:0000313" key="4">
    <source>
        <dbReference type="Proteomes" id="UP000244926"/>
    </source>
</evidence>
<keyword evidence="2" id="KW-0472">Membrane</keyword>
<gene>
    <name evidence="3" type="ORF">C10C_0145</name>
</gene>
<dbReference type="KEGG" id="csee:C10C_0145"/>
<feature type="transmembrane region" description="Helical" evidence="2">
    <location>
        <begin position="95"/>
        <end position="124"/>
    </location>
</feature>
<organism evidence="3 4">
    <name type="scientific">Chlamydia serpentis</name>
    <dbReference type="NCBI Taxonomy" id="1967782"/>
    <lineage>
        <taxon>Bacteria</taxon>
        <taxon>Pseudomonadati</taxon>
        <taxon>Chlamydiota</taxon>
        <taxon>Chlamydiia</taxon>
        <taxon>Chlamydiales</taxon>
        <taxon>Chlamydiaceae</taxon>
        <taxon>Chlamydia/Chlamydophila group</taxon>
        <taxon>Chlamydia</taxon>
    </lineage>
</organism>
<name>A0A2R8FAP5_9CHLA</name>
<dbReference type="EMBL" id="LT993738">
    <property type="protein sequence ID" value="SPN73327.1"/>
    <property type="molecule type" value="Genomic_DNA"/>
</dbReference>
<feature type="region of interest" description="Disordered" evidence="1">
    <location>
        <begin position="151"/>
        <end position="174"/>
    </location>
</feature>
<accession>A0A2R8FAP5</accession>